<protein>
    <recommendedName>
        <fullName evidence="3">Exocyst subunit Exo70 family protein</fullName>
    </recommendedName>
</protein>
<comment type="similarity">
    <text evidence="1 3">Belongs to the EXO70 family.</text>
</comment>
<dbReference type="EnsemblPlants" id="AES98842">
    <property type="protein sequence ID" value="AES98842"/>
    <property type="gene ID" value="MTR_5g073460"/>
</dbReference>
<dbReference type="Proteomes" id="UP000265566">
    <property type="component" value="Chromosome 5"/>
</dbReference>
<reference evidence="7" key="4">
    <citation type="journal article" date="2018" name="Nat. Plants">
        <title>Whole-genome landscape of Medicago truncatula symbiotic genes.</title>
        <authorList>
            <person name="Pecrix Y."/>
            <person name="Gamas P."/>
            <person name="Carrere S."/>
        </authorList>
    </citation>
    <scope>NUCLEOTIDE SEQUENCE</scope>
    <source>
        <tissue evidence="7">Leaves</tissue>
    </source>
</reference>
<name>G7JZR6_MEDTR</name>
<feature type="domain" description="Exocyst complex subunit Exo70 C-terminal" evidence="5">
    <location>
        <begin position="327"/>
        <end position="687"/>
    </location>
</feature>
<dbReference type="Proteomes" id="UP000002051">
    <property type="component" value="Chromosome 5"/>
</dbReference>
<evidence type="ECO:0000259" key="5">
    <source>
        <dbReference type="Pfam" id="PF03081"/>
    </source>
</evidence>
<organism evidence="6 9">
    <name type="scientific">Medicago truncatula</name>
    <name type="common">Barrel medic</name>
    <name type="synonym">Medicago tribuloides</name>
    <dbReference type="NCBI Taxonomy" id="3880"/>
    <lineage>
        <taxon>Eukaryota</taxon>
        <taxon>Viridiplantae</taxon>
        <taxon>Streptophyta</taxon>
        <taxon>Embryophyta</taxon>
        <taxon>Tracheophyta</taxon>
        <taxon>Spermatophyta</taxon>
        <taxon>Magnoliopsida</taxon>
        <taxon>eudicotyledons</taxon>
        <taxon>Gunneridae</taxon>
        <taxon>Pentapetalae</taxon>
        <taxon>rosids</taxon>
        <taxon>fabids</taxon>
        <taxon>Fabales</taxon>
        <taxon>Fabaceae</taxon>
        <taxon>Papilionoideae</taxon>
        <taxon>50 kb inversion clade</taxon>
        <taxon>NPAAA clade</taxon>
        <taxon>Hologalegina</taxon>
        <taxon>IRL clade</taxon>
        <taxon>Trifolieae</taxon>
        <taxon>Medicago</taxon>
    </lineage>
</organism>
<keyword evidence="4" id="KW-0812">Transmembrane</keyword>
<evidence type="ECO:0000313" key="8">
    <source>
        <dbReference type="EnsemblPlants" id="AES98842"/>
    </source>
</evidence>
<evidence type="ECO:0000313" key="9">
    <source>
        <dbReference type="Proteomes" id="UP000002051"/>
    </source>
</evidence>
<dbReference type="GO" id="GO:0000145">
    <property type="term" value="C:exocyst"/>
    <property type="evidence" value="ECO:0000318"/>
    <property type="project" value="GO_Central"/>
</dbReference>
<accession>G7JZR6</accession>
<dbReference type="SUPFAM" id="SSF74788">
    <property type="entry name" value="Cullin repeat-like"/>
    <property type="match status" value="1"/>
</dbReference>
<dbReference type="PANTHER" id="PTHR12542:SF96">
    <property type="entry name" value="EXOCYST COMPLEX COMPONENT EXO70B1"/>
    <property type="match status" value="1"/>
</dbReference>
<keyword evidence="2 3" id="KW-0813">Transport</keyword>
<dbReference type="InterPro" id="IPR004140">
    <property type="entry name" value="Exo70"/>
</dbReference>
<dbReference type="EMBL" id="PSQE01000005">
    <property type="protein sequence ID" value="RHN56650.1"/>
    <property type="molecule type" value="Genomic_DNA"/>
</dbReference>
<dbReference type="Gene3D" id="1.20.1280.170">
    <property type="entry name" value="Exocyst complex component Exo70"/>
    <property type="match status" value="1"/>
</dbReference>
<evidence type="ECO:0000313" key="6">
    <source>
        <dbReference type="EMBL" id="AES98842.1"/>
    </source>
</evidence>
<dbReference type="GO" id="GO:0006887">
    <property type="term" value="P:exocytosis"/>
    <property type="evidence" value="ECO:0000318"/>
    <property type="project" value="GO_Central"/>
</dbReference>
<evidence type="ECO:0000256" key="3">
    <source>
        <dbReference type="RuleBase" id="RU365026"/>
    </source>
</evidence>
<dbReference type="GO" id="GO:0005546">
    <property type="term" value="F:phosphatidylinositol-4,5-bisphosphate binding"/>
    <property type="evidence" value="ECO:0007669"/>
    <property type="project" value="InterPro"/>
</dbReference>
<dbReference type="InterPro" id="IPR016159">
    <property type="entry name" value="Cullin_repeat-like_dom_sf"/>
</dbReference>
<dbReference type="eggNOG" id="KOG2344">
    <property type="taxonomic scope" value="Eukaryota"/>
</dbReference>
<keyword evidence="9" id="KW-1185">Reference proteome</keyword>
<dbReference type="Pfam" id="PF03081">
    <property type="entry name" value="Exo70_C"/>
    <property type="match status" value="1"/>
</dbReference>
<dbReference type="PaxDb" id="3880-AES98842"/>
<proteinExistence type="inferred from homology"/>
<dbReference type="EMBL" id="CM001221">
    <property type="protein sequence ID" value="AES98842.1"/>
    <property type="molecule type" value="Genomic_DNA"/>
</dbReference>
<evidence type="ECO:0000256" key="4">
    <source>
        <dbReference type="SAM" id="Phobius"/>
    </source>
</evidence>
<keyword evidence="3" id="KW-0653">Protein transport</keyword>
<evidence type="ECO:0000256" key="1">
    <source>
        <dbReference type="ARBA" id="ARBA00006756"/>
    </source>
</evidence>
<dbReference type="PANTHER" id="PTHR12542">
    <property type="entry name" value="EXOCYST COMPLEX PROTEIN EXO70"/>
    <property type="match status" value="1"/>
</dbReference>
<keyword evidence="4" id="KW-0472">Membrane</keyword>
<dbReference type="GO" id="GO:0015031">
    <property type="term" value="P:protein transport"/>
    <property type="evidence" value="ECO:0007669"/>
    <property type="project" value="UniProtKB-KW"/>
</dbReference>
<dbReference type="HOGENOM" id="CLU_010236_3_0_1"/>
<feature type="transmembrane region" description="Helical" evidence="4">
    <location>
        <begin position="136"/>
        <end position="167"/>
    </location>
</feature>
<evidence type="ECO:0000256" key="2">
    <source>
        <dbReference type="ARBA" id="ARBA00022448"/>
    </source>
</evidence>
<sequence>MTNILIQIWRWLMQPKVWRFVGFASVVVGLVCYALSSSFNYLFGEWNFLKIFLYGVFSFIISLVVLFVNIWRHSRSLRFKAHTAYLVLTMTSLYSFFFDKLMNGKPDGYSLISCASFAIMSLSLSRQTQCGFEVDLLYFFLGCLIVQLMKIKLLLFILGAGFSYLLIILRSSVHSMDVGRDNESAGIQDANSIVIEVHSHSPQLPSIDIGSGMVEQLSNYVKVLQQENSYLFEMLLEKLEEYISYDSGFKVSEPDFMIEALPTETIDNLHKTAKLMVSSGFEREFSDVYSNIRRECLVESLSRFWFQKLSIEALQMLTWKELEDEIKRWIKVSKVALRILFRSERRLCDQVFFGLSTTADLSFTDICRESMLQLLNFAEAIAIGSRSPERLFRVLDMFETMRDLIPEFESLFRDQYNGSMQNEATTIWKRLGEAIIGIFMELENLICHDPMNLEAVPGGGIHPITHYVMNYLSATSRSRKTLEQVFEEDYGQSLKEYPKIDDKVQSSSPLSMQMSFIMELLDRNLEANSKIYKEPSLSYVFLMNNCRYMVQKTKDSELGTILGDVVIQKYVTKVRQHHKNYEKNSWSKVLDCLKLDNNDSMHPNEVANSMKKKLKSFNILFGEICRVQPSWFICDKHLKREIIISIVKLLLPSYAKFIQRFQRVLQLGKNADKYIKYDMEDIATGLDDLFQGSGKSN</sequence>
<dbReference type="KEGG" id="mtr:11416956"/>
<feature type="transmembrane region" description="Helical" evidence="4">
    <location>
        <begin position="108"/>
        <end position="124"/>
    </location>
</feature>
<feature type="transmembrane region" description="Helical" evidence="4">
    <location>
        <begin position="20"/>
        <end position="39"/>
    </location>
</feature>
<dbReference type="AlphaFoldDB" id="G7JZR6"/>
<dbReference type="Gramene" id="rna32082">
    <property type="protein sequence ID" value="RHN56650.1"/>
    <property type="gene ID" value="gene32082"/>
</dbReference>
<reference evidence="6 9" key="2">
    <citation type="journal article" date="2014" name="BMC Genomics">
        <title>An improved genome release (version Mt4.0) for the model legume Medicago truncatula.</title>
        <authorList>
            <person name="Tang H."/>
            <person name="Krishnakumar V."/>
            <person name="Bidwell S."/>
            <person name="Rosen B."/>
            <person name="Chan A."/>
            <person name="Zhou S."/>
            <person name="Gentzbittel L."/>
            <person name="Childs K.L."/>
            <person name="Yandell M."/>
            <person name="Gundlach H."/>
            <person name="Mayer K.F."/>
            <person name="Schwartz D.C."/>
            <person name="Town C.D."/>
        </authorList>
    </citation>
    <scope>GENOME REANNOTATION</scope>
    <source>
        <strain evidence="8 9">cv. Jemalong A17</strain>
    </source>
</reference>
<keyword evidence="3" id="KW-0268">Exocytosis</keyword>
<dbReference type="STRING" id="3880.G7JZR6"/>
<feature type="transmembrane region" description="Helical" evidence="4">
    <location>
        <begin position="51"/>
        <end position="71"/>
    </location>
</feature>
<reference evidence="6 9" key="1">
    <citation type="journal article" date="2011" name="Nature">
        <title>The Medicago genome provides insight into the evolution of rhizobial symbioses.</title>
        <authorList>
            <person name="Young N.D."/>
            <person name="Debelle F."/>
            <person name="Oldroyd G.E."/>
            <person name="Geurts R."/>
            <person name="Cannon S.B."/>
            <person name="Udvardi M.K."/>
            <person name="Benedito V.A."/>
            <person name="Mayer K.F."/>
            <person name="Gouzy J."/>
            <person name="Schoof H."/>
            <person name="Van de Peer Y."/>
            <person name="Proost S."/>
            <person name="Cook D.R."/>
            <person name="Meyers B.C."/>
            <person name="Spannagl M."/>
            <person name="Cheung F."/>
            <person name="De Mita S."/>
            <person name="Krishnakumar V."/>
            <person name="Gundlach H."/>
            <person name="Zhou S."/>
            <person name="Mudge J."/>
            <person name="Bharti A.K."/>
            <person name="Murray J.D."/>
            <person name="Naoumkina M.A."/>
            <person name="Rosen B."/>
            <person name="Silverstein K.A."/>
            <person name="Tang H."/>
            <person name="Rombauts S."/>
            <person name="Zhao P.X."/>
            <person name="Zhou P."/>
            <person name="Barbe V."/>
            <person name="Bardou P."/>
            <person name="Bechner M."/>
            <person name="Bellec A."/>
            <person name="Berger A."/>
            <person name="Berges H."/>
            <person name="Bidwell S."/>
            <person name="Bisseling T."/>
            <person name="Choisne N."/>
            <person name="Couloux A."/>
            <person name="Denny R."/>
            <person name="Deshpande S."/>
            <person name="Dai X."/>
            <person name="Doyle J.J."/>
            <person name="Dudez A.M."/>
            <person name="Farmer A.D."/>
            <person name="Fouteau S."/>
            <person name="Franken C."/>
            <person name="Gibelin C."/>
            <person name="Gish J."/>
            <person name="Goldstein S."/>
            <person name="Gonzalez A.J."/>
            <person name="Green P.J."/>
            <person name="Hallab A."/>
            <person name="Hartog M."/>
            <person name="Hua A."/>
            <person name="Humphray S.J."/>
            <person name="Jeong D.H."/>
            <person name="Jing Y."/>
            <person name="Jocker A."/>
            <person name="Kenton S.M."/>
            <person name="Kim D.J."/>
            <person name="Klee K."/>
            <person name="Lai H."/>
            <person name="Lang C."/>
            <person name="Lin S."/>
            <person name="Macmil S.L."/>
            <person name="Magdelenat G."/>
            <person name="Matthews L."/>
            <person name="McCorrison J."/>
            <person name="Monaghan E.L."/>
            <person name="Mun J.H."/>
            <person name="Najar F.Z."/>
            <person name="Nicholson C."/>
            <person name="Noirot C."/>
            <person name="O'Bleness M."/>
            <person name="Paule C.R."/>
            <person name="Poulain J."/>
            <person name="Prion F."/>
            <person name="Qin B."/>
            <person name="Qu C."/>
            <person name="Retzel E.F."/>
            <person name="Riddle C."/>
            <person name="Sallet E."/>
            <person name="Samain S."/>
            <person name="Samson N."/>
            <person name="Sanders I."/>
            <person name="Saurat O."/>
            <person name="Scarpelli C."/>
            <person name="Schiex T."/>
            <person name="Segurens B."/>
            <person name="Severin A.J."/>
            <person name="Sherrier D.J."/>
            <person name="Shi R."/>
            <person name="Sims S."/>
            <person name="Singer S.R."/>
            <person name="Sinharoy S."/>
            <person name="Sterck L."/>
            <person name="Viollet A."/>
            <person name="Wang B.B."/>
            <person name="Wang K."/>
            <person name="Wang M."/>
            <person name="Wang X."/>
            <person name="Warfsmann J."/>
            <person name="Weissenbach J."/>
            <person name="White D.D."/>
            <person name="White J.D."/>
            <person name="Wiley G.B."/>
            <person name="Wincker P."/>
            <person name="Xing Y."/>
            <person name="Yang L."/>
            <person name="Yao Z."/>
            <person name="Ying F."/>
            <person name="Zhai J."/>
            <person name="Zhou L."/>
            <person name="Zuber A."/>
            <person name="Denarie J."/>
            <person name="Dixon R.A."/>
            <person name="May G.D."/>
            <person name="Schwartz D.C."/>
            <person name="Rogers J."/>
            <person name="Quetier F."/>
            <person name="Town C.D."/>
            <person name="Roe B.A."/>
        </authorList>
    </citation>
    <scope>NUCLEOTIDE SEQUENCE [LARGE SCALE GENOMIC DNA]</scope>
    <source>
        <strain evidence="6">A17</strain>
        <strain evidence="8 9">cv. Jemalong A17</strain>
    </source>
</reference>
<comment type="function">
    <text evidence="3">Component of the exocyst complex.</text>
</comment>
<dbReference type="OMA" id="TNRVRRW"/>
<keyword evidence="4" id="KW-1133">Transmembrane helix</keyword>
<gene>
    <name evidence="8" type="primary">11416956</name>
    <name evidence="6" type="ordered locus">MTR_5g073460</name>
    <name evidence="7" type="ORF">MtrunA17_Chr5g0431741</name>
</gene>
<evidence type="ECO:0000313" key="7">
    <source>
        <dbReference type="EMBL" id="RHN56650.1"/>
    </source>
</evidence>
<dbReference type="OrthoDB" id="1400858at2759"/>
<dbReference type="InterPro" id="IPR046364">
    <property type="entry name" value="Exo70_C"/>
</dbReference>
<feature type="transmembrane region" description="Helical" evidence="4">
    <location>
        <begin position="83"/>
        <end position="102"/>
    </location>
</feature>
<reference evidence="8" key="3">
    <citation type="submission" date="2015-04" db="UniProtKB">
        <authorList>
            <consortium name="EnsemblPlants"/>
        </authorList>
    </citation>
    <scope>IDENTIFICATION</scope>
    <source>
        <strain evidence="8">cv. Jemalong A17</strain>
    </source>
</reference>